<evidence type="ECO:0000313" key="3">
    <source>
        <dbReference type="Proteomes" id="UP000180235"/>
    </source>
</evidence>
<dbReference type="RefSeq" id="WP_071454291.1">
    <property type="nucleotide sequence ID" value="NZ_CP017675.1"/>
</dbReference>
<feature type="domain" description="HepT-like" evidence="1">
    <location>
        <begin position="44"/>
        <end position="150"/>
    </location>
</feature>
<gene>
    <name evidence="2" type="ORF">GlitD10_1430</name>
</gene>
<keyword evidence="3" id="KW-1185">Reference proteome</keyword>
<organism evidence="2 3">
    <name type="scientific">Gloeomargarita lithophora Alchichica-D10</name>
    <dbReference type="NCBI Taxonomy" id="1188229"/>
    <lineage>
        <taxon>Bacteria</taxon>
        <taxon>Bacillati</taxon>
        <taxon>Cyanobacteriota</taxon>
        <taxon>Cyanophyceae</taxon>
        <taxon>Gloeomargaritales</taxon>
        <taxon>Gloeomargaritaceae</taxon>
        <taxon>Gloeomargarita</taxon>
    </lineage>
</organism>
<dbReference type="KEGG" id="glt:GlitD10_1430"/>
<dbReference type="AlphaFoldDB" id="A0A1J0ACV9"/>
<dbReference type="OrthoDB" id="9792853at2"/>
<dbReference type="EMBL" id="CP017675">
    <property type="protein sequence ID" value="APB33751.1"/>
    <property type="molecule type" value="Genomic_DNA"/>
</dbReference>
<proteinExistence type="predicted"/>
<dbReference type="InterPro" id="IPR048769">
    <property type="entry name" value="HepT-like_dom"/>
</dbReference>
<evidence type="ECO:0000259" key="1">
    <source>
        <dbReference type="Pfam" id="PF20797"/>
    </source>
</evidence>
<dbReference type="Pfam" id="PF20797">
    <property type="entry name" value="HepT-like_2"/>
    <property type="match status" value="1"/>
</dbReference>
<sequence length="159" mass="18939">MINYEIFGDAILAELKKVGIAKDKVILYHEKAQQIQDEVYCYACAIHLFNFYVGCERIFKLVAREIDRYIPTGEDSHKQIIEQMNRPNKYRPALISEEVKSLLDDYRKFRHLFINIYAFELDEKKLQILINNLPKTHEYLSFQVYKFYDFLVELANASE</sequence>
<dbReference type="STRING" id="1188229.GlitD10_1430"/>
<dbReference type="Proteomes" id="UP000180235">
    <property type="component" value="Chromosome"/>
</dbReference>
<name>A0A1J0ACV9_9CYAN</name>
<evidence type="ECO:0000313" key="2">
    <source>
        <dbReference type="EMBL" id="APB33751.1"/>
    </source>
</evidence>
<protein>
    <recommendedName>
        <fullName evidence="1">HepT-like domain-containing protein</fullName>
    </recommendedName>
</protein>
<reference evidence="2 3" key="1">
    <citation type="submission" date="2016-10" db="EMBL/GenBank/DDBJ databases">
        <title>Description of Gloeomargarita lithophora gen. nov., sp. nov., a thylakoid-bearing basal-branching cyanobacterium with intracellular carbonates, and proposal for Gloeomargaritales ord. nov.</title>
        <authorList>
            <person name="Moreira D."/>
            <person name="Tavera R."/>
            <person name="Benzerara K."/>
            <person name="Skouri-Panet F."/>
            <person name="Couradeau E."/>
            <person name="Gerard E."/>
            <person name="Loussert C."/>
            <person name="Novelo E."/>
            <person name="Zivanovic Y."/>
            <person name="Lopez-Garcia P."/>
        </authorList>
    </citation>
    <scope>NUCLEOTIDE SEQUENCE [LARGE SCALE GENOMIC DNA]</scope>
    <source>
        <strain evidence="2 3">D10</strain>
    </source>
</reference>
<accession>A0A1J0ACV9</accession>